<accession>A0A3L6QNZ1</accession>
<feature type="compositionally biased region" description="Basic and acidic residues" evidence="1">
    <location>
        <begin position="133"/>
        <end position="142"/>
    </location>
</feature>
<organism evidence="2 3">
    <name type="scientific">Panicum miliaceum</name>
    <name type="common">Proso millet</name>
    <name type="synonym">Broomcorn millet</name>
    <dbReference type="NCBI Taxonomy" id="4540"/>
    <lineage>
        <taxon>Eukaryota</taxon>
        <taxon>Viridiplantae</taxon>
        <taxon>Streptophyta</taxon>
        <taxon>Embryophyta</taxon>
        <taxon>Tracheophyta</taxon>
        <taxon>Spermatophyta</taxon>
        <taxon>Magnoliopsida</taxon>
        <taxon>Liliopsida</taxon>
        <taxon>Poales</taxon>
        <taxon>Poaceae</taxon>
        <taxon>PACMAD clade</taxon>
        <taxon>Panicoideae</taxon>
        <taxon>Panicodae</taxon>
        <taxon>Paniceae</taxon>
        <taxon>Panicinae</taxon>
        <taxon>Panicum</taxon>
        <taxon>Panicum sect. Panicum</taxon>
    </lineage>
</organism>
<evidence type="ECO:0000313" key="2">
    <source>
        <dbReference type="EMBL" id="RLM85560.1"/>
    </source>
</evidence>
<feature type="compositionally biased region" description="Low complexity" evidence="1">
    <location>
        <begin position="47"/>
        <end position="67"/>
    </location>
</feature>
<comment type="caution">
    <text evidence="2">The sequence shown here is derived from an EMBL/GenBank/DDBJ whole genome shotgun (WGS) entry which is preliminary data.</text>
</comment>
<feature type="compositionally biased region" description="Low complexity" evidence="1">
    <location>
        <begin position="76"/>
        <end position="87"/>
    </location>
</feature>
<dbReference type="EMBL" id="PQIB02000011">
    <property type="protein sequence ID" value="RLM85560.1"/>
    <property type="molecule type" value="Genomic_DNA"/>
</dbReference>
<evidence type="ECO:0000256" key="1">
    <source>
        <dbReference type="SAM" id="MobiDB-lite"/>
    </source>
</evidence>
<evidence type="ECO:0000313" key="3">
    <source>
        <dbReference type="Proteomes" id="UP000275267"/>
    </source>
</evidence>
<proteinExistence type="predicted"/>
<dbReference type="Proteomes" id="UP000275267">
    <property type="component" value="Unassembled WGS sequence"/>
</dbReference>
<name>A0A3L6QNZ1_PANMI</name>
<sequence length="167" mass="17233">MHSSMTSFSPLRESTAIAPFESPAMAFAASTPSAREHPASSPLAREPLASTPPAWAPATSAPPAMASFRPPSRELPASSPPASTAPAREPRLRAAGLGTHGLRAGCPQPPPAGQGSRGLRAVGHKPTGGTSERGTRNGRETGGEQLNGIEDALGQFHPFFLILTWSP</sequence>
<reference evidence="3" key="1">
    <citation type="journal article" date="2019" name="Nat. Commun.">
        <title>The genome of broomcorn millet.</title>
        <authorList>
            <person name="Zou C."/>
            <person name="Miki D."/>
            <person name="Li D."/>
            <person name="Tang Q."/>
            <person name="Xiao L."/>
            <person name="Rajput S."/>
            <person name="Deng P."/>
            <person name="Jia W."/>
            <person name="Huang R."/>
            <person name="Zhang M."/>
            <person name="Sun Y."/>
            <person name="Hu J."/>
            <person name="Fu X."/>
            <person name="Schnable P.S."/>
            <person name="Li F."/>
            <person name="Zhang H."/>
            <person name="Feng B."/>
            <person name="Zhu X."/>
            <person name="Liu R."/>
            <person name="Schnable J.C."/>
            <person name="Zhu J.-K."/>
            <person name="Zhang H."/>
        </authorList>
    </citation>
    <scope>NUCLEOTIDE SEQUENCE [LARGE SCALE GENOMIC DNA]</scope>
</reference>
<gene>
    <name evidence="2" type="ORF">C2845_PM04G17840</name>
</gene>
<protein>
    <submittedName>
        <fullName evidence="2">Uncharacterized protein</fullName>
    </submittedName>
</protein>
<feature type="region of interest" description="Disordered" evidence="1">
    <location>
        <begin position="28"/>
        <end position="145"/>
    </location>
</feature>
<dbReference type="AlphaFoldDB" id="A0A3L6QNZ1"/>
<keyword evidence="3" id="KW-1185">Reference proteome</keyword>